<dbReference type="Proteomes" id="UP001191019">
    <property type="component" value="Unassembled WGS sequence"/>
</dbReference>
<dbReference type="InterPro" id="IPR047801">
    <property type="entry name" value="Peptidase_C45"/>
</dbReference>
<dbReference type="PANTHER" id="PTHR34180">
    <property type="entry name" value="PEPTIDASE C45"/>
    <property type="match status" value="1"/>
</dbReference>
<sequence length="340" mass="40005">MLKFTGTYYEFGEYIGRQLIENNHDFAVDMNDNIMRRQLKVYQKYYPEMLEQAKGIAHVTRLPEKQVIYNEIATHLEARKRRLAAKKGCTIFAVRQGRQVFIGRNYDWMPRVRMIFEKCDVNLAGKYRYFAFSDQSTWPGHLGHKTWEYATEDAINQHGLYIGLTFSHIDRWAYGVDSLHILRYIAEHCRTTKEALTAFRKIPVNCAQNFLIADKTGDMTIVQHYAHGFEVVRPDQRGVLILTNHALTPKIQKLDKVRQDNPVHDTYVRYAEAEQLITCQLKGINNNTEFQFTDIWPILRRSHYVYNEETIWSLALELSSGRYNLYYDTAMGQEQEKFGF</sequence>
<reference evidence="2 3" key="2">
    <citation type="journal article" date="2020" name="Cell Rep.">
        <title>Acquisition and Adaptation of Ultra-small Parasitic Reduced Genome Bacteria to Mammalian Hosts.</title>
        <authorList>
            <person name="McLean J.S."/>
            <person name="Bor B."/>
            <person name="Kerns K.A."/>
            <person name="Liu Q."/>
            <person name="To T.T."/>
            <person name="Solden L."/>
            <person name="Hendrickson E.L."/>
            <person name="Wrighton K."/>
            <person name="Shi W."/>
            <person name="He X."/>
        </authorList>
    </citation>
    <scope>NUCLEOTIDE SEQUENCE [LARGE SCALE GENOMIC DNA]</scope>
    <source>
        <strain evidence="2 3">TM7_G3_2_Rum_HOT_351B</strain>
    </source>
</reference>
<name>A0ABY0FMZ0_9BACT</name>
<dbReference type="InterPro" id="IPR029055">
    <property type="entry name" value="Ntn_hydrolases_N"/>
</dbReference>
<gene>
    <name evidence="2" type="ORF">G3RUM_00457</name>
</gene>
<keyword evidence="3" id="KW-1185">Reference proteome</keyword>
<organism evidence="2 3">
    <name type="scientific">Candidatus Nanosyncoccus alces</name>
    <dbReference type="NCBI Taxonomy" id="2171997"/>
    <lineage>
        <taxon>Bacteria</taxon>
        <taxon>Candidatus Saccharimonadota</taxon>
        <taxon>Candidatus Nanosyncoccalia</taxon>
        <taxon>Candidatus Nanosyncoccales</taxon>
        <taxon>Candidatus Nanosyncoccaceae</taxon>
        <taxon>Candidatus Nanosyncoccus</taxon>
    </lineage>
</organism>
<dbReference type="InterPro" id="IPR005079">
    <property type="entry name" value="Peptidase_C45_hydrolase"/>
</dbReference>
<protein>
    <recommendedName>
        <fullName evidence="1">Peptidase C45 hydrolase domain-containing protein</fullName>
    </recommendedName>
</protein>
<dbReference type="Gene3D" id="3.60.60.10">
    <property type="entry name" value="Penicillin V Acylase, Chain A"/>
    <property type="match status" value="1"/>
</dbReference>
<dbReference type="SUPFAM" id="SSF56235">
    <property type="entry name" value="N-terminal nucleophile aminohydrolases (Ntn hydrolases)"/>
    <property type="match status" value="1"/>
</dbReference>
<comment type="caution">
    <text evidence="2">The sequence shown here is derived from an EMBL/GenBank/DDBJ whole genome shotgun (WGS) entry which is preliminary data.</text>
</comment>
<dbReference type="Pfam" id="PF03417">
    <property type="entry name" value="AAT"/>
    <property type="match status" value="1"/>
</dbReference>
<dbReference type="RefSeq" id="WP_129734982.1">
    <property type="nucleotide sequence ID" value="NZ_PRLM01000004.1"/>
</dbReference>
<accession>A0ABY0FMZ0</accession>
<evidence type="ECO:0000313" key="2">
    <source>
        <dbReference type="EMBL" id="RYC74704.1"/>
    </source>
</evidence>
<evidence type="ECO:0000259" key="1">
    <source>
        <dbReference type="Pfam" id="PF03417"/>
    </source>
</evidence>
<dbReference type="InterPro" id="IPR047794">
    <property type="entry name" value="C45_proenzyme-like"/>
</dbReference>
<proteinExistence type="predicted"/>
<reference evidence="2 3" key="1">
    <citation type="journal article" date="2018" name="bioRxiv">
        <title>Evidence of independent acquisition and adaption of ultra-small bacteria to human hosts across the highly diverse yet reduced genomes of the phylum Saccharibacteria.</title>
        <authorList>
            <person name="McLean J.S."/>
            <person name="Bor B."/>
            <person name="To T.T."/>
            <person name="Liu Q."/>
            <person name="Kearns K.A."/>
            <person name="Solden L.M."/>
            <person name="Wrighton K.C."/>
            <person name="He X."/>
            <person name="Shi W."/>
        </authorList>
    </citation>
    <scope>NUCLEOTIDE SEQUENCE [LARGE SCALE GENOMIC DNA]</scope>
    <source>
        <strain evidence="2 3">TM7_G3_2_Rum_HOT_351B</strain>
    </source>
</reference>
<dbReference type="EMBL" id="PRLM01000004">
    <property type="protein sequence ID" value="RYC74704.1"/>
    <property type="molecule type" value="Genomic_DNA"/>
</dbReference>
<feature type="domain" description="Peptidase C45 hydrolase" evidence="1">
    <location>
        <begin position="96"/>
        <end position="327"/>
    </location>
</feature>
<evidence type="ECO:0000313" key="3">
    <source>
        <dbReference type="Proteomes" id="UP001191019"/>
    </source>
</evidence>
<dbReference type="PANTHER" id="PTHR34180:SF1">
    <property type="entry name" value="BETA-ALANYL-DOPAMINE_CARCININE HYDROLASE"/>
    <property type="match status" value="1"/>
</dbReference>
<dbReference type="NCBIfam" id="NF040521">
    <property type="entry name" value="C45_proenzyme"/>
    <property type="match status" value="1"/>
</dbReference>